<keyword evidence="2" id="KW-1185">Reference proteome</keyword>
<accession>A0A5K4FA36</accession>
<protein>
    <submittedName>
        <fullName evidence="3">RUN domain-containing protein</fullName>
    </submittedName>
</protein>
<name>A0A5K4FA36_SCHMA</name>
<dbReference type="AlphaFoldDB" id="A0A5K4FA36"/>
<dbReference type="InParanoid" id="A0A5K4FA36"/>
<reference evidence="2" key="1">
    <citation type="journal article" date="2012" name="PLoS Negl. Trop. Dis.">
        <title>A systematically improved high quality genome and transcriptome of the human blood fluke Schistosoma mansoni.</title>
        <authorList>
            <person name="Protasio A.V."/>
            <person name="Tsai I.J."/>
            <person name="Babbage A."/>
            <person name="Nichol S."/>
            <person name="Hunt M."/>
            <person name="Aslett M.A."/>
            <person name="De Silva N."/>
            <person name="Velarde G.S."/>
            <person name="Anderson T.J."/>
            <person name="Clark R.C."/>
            <person name="Davidson C."/>
            <person name="Dillon G.P."/>
            <person name="Holroyd N.E."/>
            <person name="LoVerde P.T."/>
            <person name="Lloyd C."/>
            <person name="McQuillan J."/>
            <person name="Oliveira G."/>
            <person name="Otto T.D."/>
            <person name="Parker-Manuel S.J."/>
            <person name="Quail M.A."/>
            <person name="Wilson R.A."/>
            <person name="Zerlotini A."/>
            <person name="Dunne D.W."/>
            <person name="Berriman M."/>
        </authorList>
    </citation>
    <scope>NUCLEOTIDE SEQUENCE [LARGE SCALE GENOMIC DNA]</scope>
    <source>
        <strain evidence="2">Puerto Rican</strain>
    </source>
</reference>
<feature type="compositionally biased region" description="Basic and acidic residues" evidence="1">
    <location>
        <begin position="35"/>
        <end position="45"/>
    </location>
</feature>
<sequence length="390" mass="44638">MNTIILLLIKKKYMQIVEVRNLNESKKPSTNFAKESPKEDGRESGIDPDTLDETSTSMIGNSLSLNDMKCTTNDLSNTTEVNKPSVITILRRLARYLALRIANKRHSLATANQHVARNAIEEKLLRSRLSELNIDYHYHHHHNDHLVNSWNSFNSMEINYGTIVNRFDRLHNNTIAVIQLLCQLARCLAILDGQLYCLNKNQYNNNVILLCNNNDNNDPLIPCNHYTTSLINDTSTTMSNHLLNDFNDKDNDNDDGNSQCELSQIIEQQKRLIIQIKEAQLLRAELETCRHRLLESIPGHIKCDVTHNIIDKLGRDFVNNNQLTTTTSNNTADKATYKQNITQLKLTSSSSASSYTTNKELEQSFNDQQSIMNTTQFLRQRVTEAMELNF</sequence>
<reference evidence="3" key="2">
    <citation type="submission" date="2019-11" db="UniProtKB">
        <authorList>
            <consortium name="WormBaseParasite"/>
        </authorList>
    </citation>
    <scope>IDENTIFICATION</scope>
    <source>
        <strain evidence="3">Puerto Rican</strain>
    </source>
</reference>
<dbReference type="WBParaSite" id="Smp_333470.1">
    <property type="protein sequence ID" value="Smp_333470.1"/>
    <property type="gene ID" value="Smp_333470"/>
</dbReference>
<organism evidence="2 3">
    <name type="scientific">Schistosoma mansoni</name>
    <name type="common">Blood fluke</name>
    <dbReference type="NCBI Taxonomy" id="6183"/>
    <lineage>
        <taxon>Eukaryota</taxon>
        <taxon>Metazoa</taxon>
        <taxon>Spiralia</taxon>
        <taxon>Lophotrochozoa</taxon>
        <taxon>Platyhelminthes</taxon>
        <taxon>Trematoda</taxon>
        <taxon>Digenea</taxon>
        <taxon>Strigeidida</taxon>
        <taxon>Schistosomatoidea</taxon>
        <taxon>Schistosomatidae</taxon>
        <taxon>Schistosoma</taxon>
    </lineage>
</organism>
<dbReference type="Proteomes" id="UP000008854">
    <property type="component" value="Unassembled WGS sequence"/>
</dbReference>
<evidence type="ECO:0000313" key="2">
    <source>
        <dbReference type="Proteomes" id="UP000008854"/>
    </source>
</evidence>
<evidence type="ECO:0000256" key="1">
    <source>
        <dbReference type="SAM" id="MobiDB-lite"/>
    </source>
</evidence>
<feature type="region of interest" description="Disordered" evidence="1">
    <location>
        <begin position="27"/>
        <end position="53"/>
    </location>
</feature>
<evidence type="ECO:0000313" key="3">
    <source>
        <dbReference type="WBParaSite" id="Smp_333470.1"/>
    </source>
</evidence>
<proteinExistence type="predicted"/>